<dbReference type="Proteomes" id="UP000310636">
    <property type="component" value="Unassembled WGS sequence"/>
</dbReference>
<keyword evidence="1" id="KW-1133">Transmembrane helix</keyword>
<gene>
    <name evidence="2" type="ORF">E6C55_32250</name>
</gene>
<organism evidence="2 3">
    <name type="scientific">Cohnella fermenti</name>
    <dbReference type="NCBI Taxonomy" id="2565925"/>
    <lineage>
        <taxon>Bacteria</taxon>
        <taxon>Bacillati</taxon>
        <taxon>Bacillota</taxon>
        <taxon>Bacilli</taxon>
        <taxon>Bacillales</taxon>
        <taxon>Paenibacillaceae</taxon>
        <taxon>Cohnella</taxon>
    </lineage>
</organism>
<proteinExistence type="predicted"/>
<keyword evidence="3" id="KW-1185">Reference proteome</keyword>
<evidence type="ECO:0000313" key="2">
    <source>
        <dbReference type="EMBL" id="THF72717.1"/>
    </source>
</evidence>
<keyword evidence="1" id="KW-0472">Membrane</keyword>
<sequence>MSSYRKALRTQAILAVFLACNSGIQAAIQLREGRGIGWFFVALILVFITLALLLFIDLASEGSRLLVVRVLRVNEDRLTVLKPNGRSRALRIVRLEKGIQPGDELALTLTKRTRQVIGVKLHSGAAPHPSTLESS</sequence>
<evidence type="ECO:0000256" key="1">
    <source>
        <dbReference type="SAM" id="Phobius"/>
    </source>
</evidence>
<keyword evidence="1" id="KW-0812">Transmembrane</keyword>
<dbReference type="EMBL" id="SSOB01000073">
    <property type="protein sequence ID" value="THF72717.1"/>
    <property type="molecule type" value="Genomic_DNA"/>
</dbReference>
<comment type="caution">
    <text evidence="2">The sequence shown here is derived from an EMBL/GenBank/DDBJ whole genome shotgun (WGS) entry which is preliminary data.</text>
</comment>
<name>A0A4S4BFB2_9BACL</name>
<dbReference type="PROSITE" id="PS51257">
    <property type="entry name" value="PROKAR_LIPOPROTEIN"/>
    <property type="match status" value="1"/>
</dbReference>
<dbReference type="RefSeq" id="WP_136373951.1">
    <property type="nucleotide sequence ID" value="NZ_SSOB01000073.1"/>
</dbReference>
<accession>A0A4S4BFB2</accession>
<protein>
    <submittedName>
        <fullName evidence="2">Uncharacterized protein</fullName>
    </submittedName>
</protein>
<reference evidence="2 3" key="1">
    <citation type="submission" date="2019-04" db="EMBL/GenBank/DDBJ databases">
        <title>Cohnella sp. nov. isolated from preserved vegetables.</title>
        <authorList>
            <person name="Lin S.-Y."/>
            <person name="Hung M.-H."/>
            <person name="Young C.-C."/>
        </authorList>
    </citation>
    <scope>NUCLEOTIDE SEQUENCE [LARGE SCALE GENOMIC DNA]</scope>
    <source>
        <strain evidence="2 3">CC-MHH1044</strain>
    </source>
</reference>
<feature type="transmembrane region" description="Helical" evidence="1">
    <location>
        <begin position="36"/>
        <end position="56"/>
    </location>
</feature>
<dbReference type="AlphaFoldDB" id="A0A4S4BFB2"/>
<evidence type="ECO:0000313" key="3">
    <source>
        <dbReference type="Proteomes" id="UP000310636"/>
    </source>
</evidence>